<dbReference type="InterPro" id="IPR000195">
    <property type="entry name" value="Rab-GAP-TBC_dom"/>
</dbReference>
<keyword evidence="5" id="KW-1185">Reference proteome</keyword>
<dbReference type="InterPro" id="IPR035969">
    <property type="entry name" value="Rab-GAP_TBC_sf"/>
</dbReference>
<dbReference type="PANTHER" id="PTHR47219:SF25">
    <property type="entry name" value="RAB-GAP TBC DOMAIN-CONTAINING PROTEIN"/>
    <property type="match status" value="1"/>
</dbReference>
<dbReference type="Gene3D" id="1.10.10.750">
    <property type="entry name" value="Ypt/Rab-GAP domain of gyp1p, domain 1"/>
    <property type="match status" value="1"/>
</dbReference>
<feature type="transmembrane region" description="Helical" evidence="2">
    <location>
        <begin position="378"/>
        <end position="396"/>
    </location>
</feature>
<evidence type="ECO:0000256" key="1">
    <source>
        <dbReference type="SAM" id="MobiDB-lite"/>
    </source>
</evidence>
<sequence length="920" mass="103520">MKKDIETLIAEERADIILKYATGRQGGVEIDPWEDADYSIYKVIDRFGFMHEDELPAPTAHEEKRKQQEIERAEKWLKMVKKWDKYKNSDRMVKRVYKGIPLQLRGRAWALMLDVERTKKENEGKYEKMKEQARLCSSEIKQIDLDINRTFRNHIMFMDRFGVNFSSPHFLPCFLSLSPLLVLCPYFLSLFPLLIYFLVSFLVSSPCLPASFLVSSPCFFLVSFLISCNCFLFLFPSLFLLLVSFLVSSYCFLSMFPSLFLFLSPLVSSSPCFLPFFLSLSPLLVLLSPSLSPLLVSFLVSSSYFFSLFLLHVSFLISSPCLLLLSPRLVSSPFFLPHLLSSSPSFSPLLVSFLISFLCLLSLSSCLLPYLLSLFPSSPPLIVSSPCLLVSFLISSPCFLPRLLLLSPLLVSSPFFLPRLLSLFPSFSPLRVSFLISSLCLLSLSSCLLPYFLSLSPLFVLLSPSLFPFLVYFSVSSSYFLSMFPSLFPLLVSSYCLLFLFPCLLYRQQSLFHVLSAYSVYNTEVSYCQGMSQIAALLLMYMNEEDAFWALSQLLTNQRHAMHGFFVPGFPKLQRFQTHHDQIISKLIPKLKKHLDREQMSTGIYSTKWFLQCFIDRTPFTLTLRLWDIFILEGERLLTAMSYTILKTHKKRLLKMSLEELREFLQERIAQTFFYSDDVIIEQLQASMTELRKMKLDLPPPGKPDELPRKPLGQELPVLLSPVQASRGKLSSASGFPRAGLSLHIISHQPDSISPDQSPSKDPRDLDAVDQEDVPLPSPDPIIIHSQAPLTPDGSPLTGPPPYRPPGSQSEEAADHLSALPDQEGDETQPDVSAAPPSPPEITDASTDDTSSAAPLSCRVPRTLSAPVAQAASPASGLTQSESLLAAERAEDDYLARLLEQASALPSNRNQDSEETTDIS</sequence>
<feature type="transmembrane region" description="Helical" evidence="2">
    <location>
        <begin position="304"/>
        <end position="325"/>
    </location>
</feature>
<dbReference type="FunFam" id="1.10.472.80:FF:000019">
    <property type="entry name" value="USP6 N-terminal like"/>
    <property type="match status" value="1"/>
</dbReference>
<feature type="domain" description="Rab-GAP TBC" evidence="3">
    <location>
        <begin position="99"/>
        <end position="634"/>
    </location>
</feature>
<keyword evidence="2" id="KW-1133">Transmembrane helix</keyword>
<name>A0AAQ5ZEZ1_AMPOC</name>
<dbReference type="Pfam" id="PF00566">
    <property type="entry name" value="RabGAP-TBC"/>
    <property type="match status" value="2"/>
</dbReference>
<feature type="transmembrane region" description="Helical" evidence="2">
    <location>
        <begin position="487"/>
        <end position="506"/>
    </location>
</feature>
<dbReference type="FunFam" id="1.10.10.750:FF:000001">
    <property type="entry name" value="TBC1 domain family member 10A"/>
    <property type="match status" value="1"/>
</dbReference>
<dbReference type="SMART" id="SM00164">
    <property type="entry name" value="TBC"/>
    <property type="match status" value="1"/>
</dbReference>
<dbReference type="AlphaFoldDB" id="A0AAQ5ZEZ1"/>
<keyword evidence="2" id="KW-0812">Transmembrane</keyword>
<feature type="compositionally biased region" description="Low complexity" evidence="1">
    <location>
        <begin position="843"/>
        <end position="854"/>
    </location>
</feature>
<dbReference type="PANTHER" id="PTHR47219">
    <property type="entry name" value="RAB GTPASE-ACTIVATING PROTEIN 1-LIKE"/>
    <property type="match status" value="1"/>
</dbReference>
<protein>
    <recommendedName>
        <fullName evidence="3">Rab-GAP TBC domain-containing protein</fullName>
    </recommendedName>
</protein>
<feature type="region of interest" description="Disordered" evidence="1">
    <location>
        <begin position="748"/>
        <end position="859"/>
    </location>
</feature>
<feature type="transmembrane region" description="Helical" evidence="2">
    <location>
        <begin position="219"/>
        <end position="247"/>
    </location>
</feature>
<reference evidence="4 5" key="1">
    <citation type="submission" date="2022-01" db="EMBL/GenBank/DDBJ databases">
        <title>A chromosome-scale genome assembly of the false clownfish, Amphiprion ocellaris.</title>
        <authorList>
            <person name="Ryu T."/>
        </authorList>
    </citation>
    <scope>NUCLEOTIDE SEQUENCE [LARGE SCALE GENOMIC DNA]</scope>
</reference>
<evidence type="ECO:0000313" key="5">
    <source>
        <dbReference type="Proteomes" id="UP001501940"/>
    </source>
</evidence>
<organism evidence="4 5">
    <name type="scientific">Amphiprion ocellaris</name>
    <name type="common">Clown anemonefish</name>
    <dbReference type="NCBI Taxonomy" id="80972"/>
    <lineage>
        <taxon>Eukaryota</taxon>
        <taxon>Metazoa</taxon>
        <taxon>Chordata</taxon>
        <taxon>Craniata</taxon>
        <taxon>Vertebrata</taxon>
        <taxon>Euteleostomi</taxon>
        <taxon>Actinopterygii</taxon>
        <taxon>Neopterygii</taxon>
        <taxon>Teleostei</taxon>
        <taxon>Neoteleostei</taxon>
        <taxon>Acanthomorphata</taxon>
        <taxon>Ovalentaria</taxon>
        <taxon>Pomacentridae</taxon>
        <taxon>Amphiprion</taxon>
    </lineage>
</organism>
<dbReference type="Ensembl" id="ENSAOCT00000073612.1">
    <property type="protein sequence ID" value="ENSAOCP00000062360.1"/>
    <property type="gene ID" value="ENSAOCG00000024711.2"/>
</dbReference>
<evidence type="ECO:0000313" key="4">
    <source>
        <dbReference type="Ensembl" id="ENSAOCP00000062360.1"/>
    </source>
</evidence>
<proteinExistence type="predicted"/>
<feature type="region of interest" description="Disordered" evidence="1">
    <location>
        <begin position="901"/>
        <end position="920"/>
    </location>
</feature>
<feature type="transmembrane region" description="Helical" evidence="2">
    <location>
        <begin position="170"/>
        <end position="199"/>
    </location>
</feature>
<dbReference type="GO" id="GO:0005096">
    <property type="term" value="F:GTPase activator activity"/>
    <property type="evidence" value="ECO:0007669"/>
    <property type="project" value="TreeGrafter"/>
</dbReference>
<feature type="transmembrane region" description="Helical" evidence="2">
    <location>
        <begin position="459"/>
        <end position="481"/>
    </location>
</feature>
<dbReference type="SUPFAM" id="SSF47923">
    <property type="entry name" value="Ypt/Rab-GAP domain of gyp1p"/>
    <property type="match status" value="3"/>
</dbReference>
<accession>A0AAQ5ZEZ1</accession>
<gene>
    <name evidence="4" type="primary">UTP20</name>
</gene>
<dbReference type="Gene3D" id="1.10.472.80">
    <property type="entry name" value="Ypt/Rab-GAP domain of gyp1p, domain 3"/>
    <property type="match status" value="1"/>
</dbReference>
<reference evidence="4" key="3">
    <citation type="submission" date="2025-09" db="UniProtKB">
        <authorList>
            <consortium name="Ensembl"/>
        </authorList>
    </citation>
    <scope>IDENTIFICATION</scope>
</reference>
<feature type="transmembrane region" description="Helical" evidence="2">
    <location>
        <begin position="346"/>
        <end position="372"/>
    </location>
</feature>
<keyword evidence="2" id="KW-0472">Membrane</keyword>
<dbReference type="Proteomes" id="UP001501940">
    <property type="component" value="Chromosome 1"/>
</dbReference>
<dbReference type="GeneTree" id="ENSGT00940000161238"/>
<dbReference type="PROSITE" id="PS50086">
    <property type="entry name" value="TBC_RABGAP"/>
    <property type="match status" value="1"/>
</dbReference>
<dbReference type="InterPro" id="IPR050302">
    <property type="entry name" value="Rab_GAP_TBC_domain"/>
</dbReference>
<evidence type="ECO:0000256" key="2">
    <source>
        <dbReference type="SAM" id="Phobius"/>
    </source>
</evidence>
<dbReference type="GO" id="GO:0031267">
    <property type="term" value="F:small GTPase binding"/>
    <property type="evidence" value="ECO:0007669"/>
    <property type="project" value="TreeGrafter"/>
</dbReference>
<reference evidence="4" key="2">
    <citation type="submission" date="2025-08" db="UniProtKB">
        <authorList>
            <consortium name="Ensembl"/>
        </authorList>
    </citation>
    <scope>IDENTIFICATION</scope>
</reference>
<evidence type="ECO:0000259" key="3">
    <source>
        <dbReference type="PROSITE" id="PS50086"/>
    </source>
</evidence>
<dbReference type="Gene3D" id="1.10.8.270">
    <property type="entry name" value="putative rabgap domain of human tbc1 domain family member 14 like domains"/>
    <property type="match status" value="1"/>
</dbReference>